<evidence type="ECO:0000313" key="2">
    <source>
        <dbReference type="Proteomes" id="UP000613840"/>
    </source>
</evidence>
<accession>A0A917W3S0</accession>
<reference evidence="1" key="1">
    <citation type="journal article" date="2014" name="Int. J. Syst. Evol. Microbiol.">
        <title>Complete genome sequence of Corynebacterium casei LMG S-19264T (=DSM 44701T), isolated from a smear-ripened cheese.</title>
        <authorList>
            <consortium name="US DOE Joint Genome Institute (JGI-PGF)"/>
            <person name="Walter F."/>
            <person name="Albersmeier A."/>
            <person name="Kalinowski J."/>
            <person name="Ruckert C."/>
        </authorList>
    </citation>
    <scope>NUCLEOTIDE SEQUENCE</scope>
    <source>
        <strain evidence="1">CGMCC 4.7306</strain>
    </source>
</reference>
<organism evidence="1 2">
    <name type="scientific">Microlunatus endophyticus</name>
    <dbReference type="NCBI Taxonomy" id="1716077"/>
    <lineage>
        <taxon>Bacteria</taxon>
        <taxon>Bacillati</taxon>
        <taxon>Actinomycetota</taxon>
        <taxon>Actinomycetes</taxon>
        <taxon>Propionibacteriales</taxon>
        <taxon>Propionibacteriaceae</taxon>
        <taxon>Microlunatus</taxon>
    </lineage>
</organism>
<dbReference type="RefSeq" id="WP_188894775.1">
    <property type="nucleotide sequence ID" value="NZ_BMMZ01000003.1"/>
</dbReference>
<dbReference type="InterPro" id="IPR013078">
    <property type="entry name" value="His_Pase_superF_clade-1"/>
</dbReference>
<reference evidence="1" key="2">
    <citation type="submission" date="2020-09" db="EMBL/GenBank/DDBJ databases">
        <authorList>
            <person name="Sun Q."/>
            <person name="Zhou Y."/>
        </authorList>
    </citation>
    <scope>NUCLEOTIDE SEQUENCE</scope>
    <source>
        <strain evidence="1">CGMCC 4.7306</strain>
    </source>
</reference>
<gene>
    <name evidence="1" type="ORF">GCM10011575_17350</name>
</gene>
<dbReference type="InterPro" id="IPR029033">
    <property type="entry name" value="His_PPase_superfam"/>
</dbReference>
<sequence length="164" mass="17478">MADHRLLLLRHAQAADYASGVKDHERPLTDFGIEQATAVGAALRGRGVRIEQVLCSSATRTRQTWNALGIDAPVEYSDSIYNAGADSILDSVQLLDEAVGTALVIGHGPGVPTLAVQLAGPGSDQHGLDVIITRYPVATVSEFDVDGPWADLRVARLNWLRLAA</sequence>
<dbReference type="CDD" id="cd07067">
    <property type="entry name" value="HP_PGM_like"/>
    <property type="match status" value="1"/>
</dbReference>
<dbReference type="AlphaFoldDB" id="A0A917W3S0"/>
<comment type="caution">
    <text evidence="1">The sequence shown here is derived from an EMBL/GenBank/DDBJ whole genome shotgun (WGS) entry which is preliminary data.</text>
</comment>
<dbReference type="EMBL" id="BMMZ01000003">
    <property type="protein sequence ID" value="GGL59333.1"/>
    <property type="molecule type" value="Genomic_DNA"/>
</dbReference>
<dbReference type="PANTHER" id="PTHR47623:SF1">
    <property type="entry name" value="OS09G0287300 PROTEIN"/>
    <property type="match status" value="1"/>
</dbReference>
<proteinExistence type="predicted"/>
<dbReference type="SUPFAM" id="SSF53254">
    <property type="entry name" value="Phosphoglycerate mutase-like"/>
    <property type="match status" value="1"/>
</dbReference>
<dbReference type="Gene3D" id="3.40.50.1240">
    <property type="entry name" value="Phosphoglycerate mutase-like"/>
    <property type="match status" value="1"/>
</dbReference>
<dbReference type="SMART" id="SM00855">
    <property type="entry name" value="PGAM"/>
    <property type="match status" value="1"/>
</dbReference>
<protein>
    <submittedName>
        <fullName evidence="1">Phosphohistidine phosphatase</fullName>
    </submittedName>
</protein>
<dbReference type="PANTHER" id="PTHR47623">
    <property type="entry name" value="OS09G0287300 PROTEIN"/>
    <property type="match status" value="1"/>
</dbReference>
<keyword evidence="2" id="KW-1185">Reference proteome</keyword>
<dbReference type="Pfam" id="PF00300">
    <property type="entry name" value="His_Phos_1"/>
    <property type="match status" value="1"/>
</dbReference>
<dbReference type="Proteomes" id="UP000613840">
    <property type="component" value="Unassembled WGS sequence"/>
</dbReference>
<name>A0A917W3S0_9ACTN</name>
<evidence type="ECO:0000313" key="1">
    <source>
        <dbReference type="EMBL" id="GGL59333.1"/>
    </source>
</evidence>